<dbReference type="RefSeq" id="WP_152577706.1">
    <property type="nucleotide sequence ID" value="NZ_JAATJI010000001.1"/>
</dbReference>
<dbReference type="OrthoDB" id="9794564at2"/>
<dbReference type="InterPro" id="IPR002547">
    <property type="entry name" value="tRNA-bd_dom"/>
</dbReference>
<dbReference type="Gene3D" id="2.40.50.140">
    <property type="entry name" value="Nucleic acid-binding proteins"/>
    <property type="match status" value="1"/>
</dbReference>
<dbReference type="Proteomes" id="UP000481327">
    <property type="component" value="Unassembled WGS sequence"/>
</dbReference>
<dbReference type="PANTHER" id="PTHR11586">
    <property type="entry name" value="TRNA-AMINOACYLATION COFACTOR ARC1 FAMILY MEMBER"/>
    <property type="match status" value="1"/>
</dbReference>
<evidence type="ECO:0000313" key="5">
    <source>
        <dbReference type="EMBL" id="MQT16726.1"/>
    </source>
</evidence>
<sequence>MSHVTPDFAAPAAPAIAFDDWLRADVRVGTIIEAVAFPEARKPSFKLVIDFGPVIGHRKSSAQITRHYAPADLVGRQVIAVVNFPPRQIGKFMSEVLTLGVPDAEGEVVLLRPDQATPNGGRLF</sequence>
<evidence type="ECO:0000256" key="1">
    <source>
        <dbReference type="ARBA" id="ARBA00022555"/>
    </source>
</evidence>
<reference evidence="5 6" key="1">
    <citation type="submission" date="2019-09" db="EMBL/GenBank/DDBJ databases">
        <title>Polymorphobacter sp. isolated from a lake in China.</title>
        <authorList>
            <person name="Liu Z."/>
        </authorList>
    </citation>
    <scope>NUCLEOTIDE SEQUENCE [LARGE SCALE GENOMIC DNA]</scope>
    <source>
        <strain evidence="5 6">D40P</strain>
    </source>
</reference>
<dbReference type="NCBIfam" id="NF007494">
    <property type="entry name" value="PRK10089.1-3"/>
    <property type="match status" value="1"/>
</dbReference>
<dbReference type="SUPFAM" id="SSF50249">
    <property type="entry name" value="Nucleic acid-binding proteins"/>
    <property type="match status" value="1"/>
</dbReference>
<accession>A0A7C9KX74</accession>
<name>A0A7C9KX74_9SPHN</name>
<keyword evidence="6" id="KW-1185">Reference proteome</keyword>
<dbReference type="GO" id="GO:0000049">
    <property type="term" value="F:tRNA binding"/>
    <property type="evidence" value="ECO:0007669"/>
    <property type="project" value="UniProtKB-UniRule"/>
</dbReference>
<protein>
    <submittedName>
        <fullName evidence="5">tRNA-binding protein</fullName>
    </submittedName>
</protein>
<evidence type="ECO:0000313" key="6">
    <source>
        <dbReference type="Proteomes" id="UP000481327"/>
    </source>
</evidence>
<dbReference type="AlphaFoldDB" id="A0A7C9KX74"/>
<dbReference type="Pfam" id="PF01588">
    <property type="entry name" value="tRNA_bind"/>
    <property type="match status" value="1"/>
</dbReference>
<dbReference type="PROSITE" id="PS50886">
    <property type="entry name" value="TRBD"/>
    <property type="match status" value="1"/>
</dbReference>
<dbReference type="CDD" id="cd02798">
    <property type="entry name" value="tRNA_bind_CsaA"/>
    <property type="match status" value="1"/>
</dbReference>
<dbReference type="FunFam" id="2.40.50.140:FF:000165">
    <property type="entry name" value="Chaperone CsaA"/>
    <property type="match status" value="1"/>
</dbReference>
<evidence type="ECO:0000256" key="3">
    <source>
        <dbReference type="PROSITE-ProRule" id="PRU00209"/>
    </source>
</evidence>
<dbReference type="InterPro" id="IPR051270">
    <property type="entry name" value="Tyrosine-tRNA_ligase_regulator"/>
</dbReference>
<proteinExistence type="predicted"/>
<dbReference type="NCBIfam" id="TIGR02222">
    <property type="entry name" value="chap_CsaA"/>
    <property type="match status" value="1"/>
</dbReference>
<dbReference type="InterPro" id="IPR008231">
    <property type="entry name" value="CsaA"/>
</dbReference>
<comment type="caution">
    <text evidence="5">The sequence shown here is derived from an EMBL/GenBank/DDBJ whole genome shotgun (WGS) entry which is preliminary data.</text>
</comment>
<feature type="domain" description="TRNA-binding" evidence="4">
    <location>
        <begin position="20"/>
        <end position="124"/>
    </location>
</feature>
<evidence type="ECO:0000259" key="4">
    <source>
        <dbReference type="PROSITE" id="PS50886"/>
    </source>
</evidence>
<dbReference type="InterPro" id="IPR012340">
    <property type="entry name" value="NA-bd_OB-fold"/>
</dbReference>
<organism evidence="5 6">
    <name type="scientific">Sandarakinorhabdus fusca</name>
    <dbReference type="NCBI Taxonomy" id="1439888"/>
    <lineage>
        <taxon>Bacteria</taxon>
        <taxon>Pseudomonadati</taxon>
        <taxon>Pseudomonadota</taxon>
        <taxon>Alphaproteobacteria</taxon>
        <taxon>Sphingomonadales</taxon>
        <taxon>Sphingosinicellaceae</taxon>
        <taxon>Sandarakinorhabdus</taxon>
    </lineage>
</organism>
<dbReference type="NCBIfam" id="NF007495">
    <property type="entry name" value="PRK10089.1-4"/>
    <property type="match status" value="1"/>
</dbReference>
<keyword evidence="1 3" id="KW-0820">tRNA-binding</keyword>
<dbReference type="EMBL" id="WIOL01000002">
    <property type="protein sequence ID" value="MQT16726.1"/>
    <property type="molecule type" value="Genomic_DNA"/>
</dbReference>
<evidence type="ECO:0000256" key="2">
    <source>
        <dbReference type="ARBA" id="ARBA00022884"/>
    </source>
</evidence>
<dbReference type="PANTHER" id="PTHR11586:SF37">
    <property type="entry name" value="TRNA-BINDING DOMAIN-CONTAINING PROTEIN"/>
    <property type="match status" value="1"/>
</dbReference>
<keyword evidence="2 3" id="KW-0694">RNA-binding</keyword>
<gene>
    <name evidence="5" type="ORF">F3168_05570</name>
</gene>